<keyword evidence="3 4" id="KW-0378">Hydrolase</keyword>
<evidence type="ECO:0000313" key="6">
    <source>
        <dbReference type="EMBL" id="ORY62355.1"/>
    </source>
</evidence>
<sequence length="354" mass="37762">MVQFSFNATLSGLAALLPLTASAASFQRVDESFGPNPTNAGFYIYVPDVLAPSPPILVNPHWCHGDANATYTGSQYATLASQYGFIVIYPDSPNTVDKCWDVSSNDTLTHDAGGDSLGITSMVRWTLAKYNGDAGRVFVTGISSGAMMTNVLIGAYPDMFAAGSAFAGVAFGCFAGDGFDVWSDACATGQVTHSGAEWAAIVKAAYPGYTGWRPKMQVSHGTVDEVLNYTNFGEEVKEWTAVLGLSDKPTSVFLDTPVANWTKSVYGDNDWFEAYSAAGTTHNIQNQEAMVMQWFDLACTGNRCFRWGKGSPNGSNGTTNGLASRAGMSSGATRRSLRGSSPRSLRVSSLLQRQ</sequence>
<dbReference type="RefSeq" id="XP_040714191.1">
    <property type="nucleotide sequence ID" value="XM_040860573.1"/>
</dbReference>
<dbReference type="PANTHER" id="PTHR43037:SF5">
    <property type="entry name" value="FERULOYL ESTERASE"/>
    <property type="match status" value="1"/>
</dbReference>
<dbReference type="AlphaFoldDB" id="A0A1Y2DUM8"/>
<dbReference type="GO" id="GO:0052689">
    <property type="term" value="F:carboxylic ester hydrolase activity"/>
    <property type="evidence" value="ECO:0007669"/>
    <property type="project" value="UniProtKB-KW"/>
</dbReference>
<keyword evidence="4" id="KW-0119">Carbohydrate metabolism</keyword>
<feature type="region of interest" description="Disordered" evidence="5">
    <location>
        <begin position="310"/>
        <end position="354"/>
    </location>
</feature>
<dbReference type="NCBIfam" id="TIGR01840">
    <property type="entry name" value="esterase_phb"/>
    <property type="match status" value="1"/>
</dbReference>
<evidence type="ECO:0000313" key="7">
    <source>
        <dbReference type="Proteomes" id="UP000193689"/>
    </source>
</evidence>
<protein>
    <recommendedName>
        <fullName evidence="4">Carboxylic ester hydrolase</fullName>
        <ecNumber evidence="4">3.1.1.-</ecNumber>
    </recommendedName>
</protein>
<dbReference type="GO" id="GO:0045493">
    <property type="term" value="P:xylan catabolic process"/>
    <property type="evidence" value="ECO:0007669"/>
    <property type="project" value="UniProtKB-UniRule"/>
</dbReference>
<evidence type="ECO:0000256" key="2">
    <source>
        <dbReference type="ARBA" id="ARBA00022729"/>
    </source>
</evidence>
<dbReference type="SUPFAM" id="SSF53474">
    <property type="entry name" value="alpha/beta-Hydrolases"/>
    <property type="match status" value="2"/>
</dbReference>
<gene>
    <name evidence="6" type="ORF">BCR38DRAFT_438246</name>
</gene>
<evidence type="ECO:0000256" key="3">
    <source>
        <dbReference type="ARBA" id="ARBA00022801"/>
    </source>
</evidence>
<dbReference type="PANTHER" id="PTHR43037">
    <property type="entry name" value="UNNAMED PRODUCT-RELATED"/>
    <property type="match status" value="1"/>
</dbReference>
<feature type="signal peptide" evidence="4">
    <location>
        <begin position="1"/>
        <end position="23"/>
    </location>
</feature>
<dbReference type="EC" id="3.1.1.-" evidence="4"/>
<dbReference type="GO" id="GO:0005576">
    <property type="term" value="C:extracellular region"/>
    <property type="evidence" value="ECO:0007669"/>
    <property type="project" value="UniProtKB-SubCell"/>
</dbReference>
<feature type="compositionally biased region" description="Low complexity" evidence="5">
    <location>
        <begin position="310"/>
        <end position="321"/>
    </location>
</feature>
<accession>A0A1Y2DUM8</accession>
<keyword evidence="2 4" id="KW-0732">Signal</keyword>
<comment type="function">
    <text evidence="4">Esterase involved in the hydrolysis of xylan, a major structural heterogeneous polysaccharide found in plant biomass representing the second most abundant polysaccharide in the biosphere, after cellulose.</text>
</comment>
<feature type="chain" id="PRO_5029036800" description="Carboxylic ester hydrolase" evidence="4">
    <location>
        <begin position="24"/>
        <end position="354"/>
    </location>
</feature>
<dbReference type="Gene3D" id="3.40.50.1820">
    <property type="entry name" value="alpha/beta hydrolase"/>
    <property type="match status" value="1"/>
</dbReference>
<keyword evidence="1 4" id="KW-0719">Serine esterase</keyword>
<dbReference type="OrthoDB" id="2425929at2759"/>
<dbReference type="Proteomes" id="UP000193689">
    <property type="component" value="Unassembled WGS sequence"/>
</dbReference>
<reference evidence="6 7" key="1">
    <citation type="submission" date="2016-07" db="EMBL/GenBank/DDBJ databases">
        <title>Pervasive Adenine N6-methylation of Active Genes in Fungi.</title>
        <authorList>
            <consortium name="DOE Joint Genome Institute"/>
            <person name="Mondo S.J."/>
            <person name="Dannebaum R.O."/>
            <person name="Kuo R.C."/>
            <person name="Labutti K."/>
            <person name="Haridas S."/>
            <person name="Kuo A."/>
            <person name="Salamov A."/>
            <person name="Ahrendt S.R."/>
            <person name="Lipzen A."/>
            <person name="Sullivan W."/>
            <person name="Andreopoulos W.B."/>
            <person name="Clum A."/>
            <person name="Lindquist E."/>
            <person name="Daum C."/>
            <person name="Ramamoorthy G.K."/>
            <person name="Gryganskyi A."/>
            <person name="Culley D."/>
            <person name="Magnuson J.K."/>
            <person name="James T.Y."/>
            <person name="O'Malley M.A."/>
            <person name="Stajich J.E."/>
            <person name="Spatafora J.W."/>
            <person name="Visel A."/>
            <person name="Grigoriev I.V."/>
        </authorList>
    </citation>
    <scope>NUCLEOTIDE SEQUENCE [LARGE SCALE GENOMIC DNA]</scope>
    <source>
        <strain evidence="6 7">CBS 129021</strain>
    </source>
</reference>
<keyword evidence="4" id="KW-0964">Secreted</keyword>
<evidence type="ECO:0000256" key="5">
    <source>
        <dbReference type="SAM" id="MobiDB-lite"/>
    </source>
</evidence>
<dbReference type="EMBL" id="MCFJ01000009">
    <property type="protein sequence ID" value="ORY62355.1"/>
    <property type="molecule type" value="Genomic_DNA"/>
</dbReference>
<dbReference type="InParanoid" id="A0A1Y2DUM8"/>
<dbReference type="InterPro" id="IPR029058">
    <property type="entry name" value="AB_hydrolase_fold"/>
</dbReference>
<keyword evidence="4" id="KW-0624">Polysaccharide degradation</keyword>
<evidence type="ECO:0000256" key="4">
    <source>
        <dbReference type="RuleBase" id="RU367147"/>
    </source>
</evidence>
<dbReference type="GeneID" id="63776785"/>
<comment type="subcellular location">
    <subcellularLocation>
        <location evidence="4">Secreted</location>
    </subcellularLocation>
</comment>
<feature type="compositionally biased region" description="Low complexity" evidence="5">
    <location>
        <begin position="338"/>
        <end position="354"/>
    </location>
</feature>
<dbReference type="InterPro" id="IPR010126">
    <property type="entry name" value="Esterase_phb"/>
</dbReference>
<comment type="similarity">
    <text evidence="4">Belongs to the carbohydrate esterase 1 (CE1) family.</text>
</comment>
<evidence type="ECO:0000256" key="1">
    <source>
        <dbReference type="ARBA" id="ARBA00022487"/>
    </source>
</evidence>
<name>A0A1Y2DUM8_9PEZI</name>
<dbReference type="Pfam" id="PF10503">
    <property type="entry name" value="Esterase_PHB"/>
    <property type="match status" value="1"/>
</dbReference>
<dbReference type="STRING" id="1141098.A0A1Y2DUM8"/>
<proteinExistence type="inferred from homology"/>
<organism evidence="6 7">
    <name type="scientific">Pseudomassariella vexata</name>
    <dbReference type="NCBI Taxonomy" id="1141098"/>
    <lineage>
        <taxon>Eukaryota</taxon>
        <taxon>Fungi</taxon>
        <taxon>Dikarya</taxon>
        <taxon>Ascomycota</taxon>
        <taxon>Pezizomycotina</taxon>
        <taxon>Sordariomycetes</taxon>
        <taxon>Xylariomycetidae</taxon>
        <taxon>Amphisphaeriales</taxon>
        <taxon>Pseudomassariaceae</taxon>
        <taxon>Pseudomassariella</taxon>
    </lineage>
</organism>
<comment type="caution">
    <text evidence="6">The sequence shown here is derived from an EMBL/GenBank/DDBJ whole genome shotgun (WGS) entry which is preliminary data.</text>
</comment>
<keyword evidence="7" id="KW-1185">Reference proteome</keyword>
<dbReference type="InterPro" id="IPR050955">
    <property type="entry name" value="Plant_Biomass_Hydrol_Est"/>
</dbReference>